<dbReference type="RefSeq" id="WP_168516668.1">
    <property type="nucleotide sequence ID" value="NZ_JAAXLS010000010.1"/>
</dbReference>
<keyword evidence="2" id="KW-1185">Reference proteome</keyword>
<evidence type="ECO:0000313" key="2">
    <source>
        <dbReference type="Proteomes" id="UP000715441"/>
    </source>
</evidence>
<gene>
    <name evidence="1" type="ORF">HFP15_17100</name>
</gene>
<organism evidence="1 2">
    <name type="scientific">Amycolatopsis acididurans</name>
    <dbReference type="NCBI Taxonomy" id="2724524"/>
    <lineage>
        <taxon>Bacteria</taxon>
        <taxon>Bacillati</taxon>
        <taxon>Actinomycetota</taxon>
        <taxon>Actinomycetes</taxon>
        <taxon>Pseudonocardiales</taxon>
        <taxon>Pseudonocardiaceae</taxon>
        <taxon>Amycolatopsis</taxon>
    </lineage>
</organism>
<sequence>MMNLLIFLAVLGLVLYGLERNHRRQRPARMNGSVNFEDRDIPRAHEELHAIPVRRLSRGDVRLAG</sequence>
<comment type="caution">
    <text evidence="1">The sequence shown here is derived from an EMBL/GenBank/DDBJ whole genome shotgun (WGS) entry which is preliminary data.</text>
</comment>
<accession>A0ABX1J898</accession>
<protein>
    <submittedName>
        <fullName evidence="1">Uncharacterized protein</fullName>
    </submittedName>
</protein>
<name>A0ABX1J898_9PSEU</name>
<reference evidence="1 2" key="1">
    <citation type="submission" date="2020-04" db="EMBL/GenBank/DDBJ databases">
        <title>Novel species.</title>
        <authorList>
            <person name="Teo W.F.A."/>
            <person name="Lipun K."/>
            <person name="Srisuk N."/>
            <person name="Duangmal K."/>
        </authorList>
    </citation>
    <scope>NUCLEOTIDE SEQUENCE [LARGE SCALE GENOMIC DNA]</scope>
    <source>
        <strain evidence="1 2">K13G38</strain>
    </source>
</reference>
<evidence type="ECO:0000313" key="1">
    <source>
        <dbReference type="EMBL" id="NKQ54601.1"/>
    </source>
</evidence>
<dbReference type="Proteomes" id="UP000715441">
    <property type="component" value="Unassembled WGS sequence"/>
</dbReference>
<dbReference type="EMBL" id="JAAXLS010000010">
    <property type="protein sequence ID" value="NKQ54601.1"/>
    <property type="molecule type" value="Genomic_DNA"/>
</dbReference>
<proteinExistence type="predicted"/>